<feature type="region of interest" description="Disordered" evidence="7">
    <location>
        <begin position="185"/>
        <end position="227"/>
    </location>
</feature>
<reference evidence="9" key="1">
    <citation type="submission" date="2022-08" db="EMBL/GenBank/DDBJ databases">
        <authorList>
            <person name="Gutierrez-Valencia J."/>
        </authorList>
    </citation>
    <scope>NUCLEOTIDE SEQUENCE</scope>
</reference>
<dbReference type="AlphaFoldDB" id="A0AAV0PPR5"/>
<keyword evidence="6" id="KW-0539">Nucleus</keyword>
<keyword evidence="10" id="KW-1185">Reference proteome</keyword>
<evidence type="ECO:0000256" key="1">
    <source>
        <dbReference type="ARBA" id="ARBA00004123"/>
    </source>
</evidence>
<feature type="region of interest" description="Disordered" evidence="7">
    <location>
        <begin position="291"/>
        <end position="311"/>
    </location>
</feature>
<dbReference type="EMBL" id="CAMGYJ010000009">
    <property type="protein sequence ID" value="CAI0472730.1"/>
    <property type="molecule type" value="Genomic_DNA"/>
</dbReference>
<dbReference type="GO" id="GO:0005634">
    <property type="term" value="C:nucleus"/>
    <property type="evidence" value="ECO:0007669"/>
    <property type="project" value="UniProtKB-SubCell"/>
</dbReference>
<evidence type="ECO:0000313" key="10">
    <source>
        <dbReference type="Proteomes" id="UP001154282"/>
    </source>
</evidence>
<dbReference type="PANTHER" id="PTHR31221">
    <property type="entry name" value="WRKY TRANSCRIPTION FACTOR PROTEIN 1-RELATED"/>
    <property type="match status" value="1"/>
</dbReference>
<evidence type="ECO:0000256" key="2">
    <source>
        <dbReference type="ARBA" id="ARBA00022737"/>
    </source>
</evidence>
<name>A0AAV0PPR5_9ROSI</name>
<evidence type="ECO:0000256" key="7">
    <source>
        <dbReference type="SAM" id="MobiDB-lite"/>
    </source>
</evidence>
<keyword evidence="5" id="KW-0804">Transcription</keyword>
<evidence type="ECO:0000259" key="8">
    <source>
        <dbReference type="PROSITE" id="PS50811"/>
    </source>
</evidence>
<feature type="domain" description="WRKY" evidence="8">
    <location>
        <begin position="113"/>
        <end position="178"/>
    </location>
</feature>
<comment type="caution">
    <text evidence="9">The sequence shown here is derived from an EMBL/GenBank/DDBJ whole genome shotgun (WGS) entry which is preliminary data.</text>
</comment>
<dbReference type="PROSITE" id="PS50811">
    <property type="entry name" value="WRKY"/>
    <property type="match status" value="1"/>
</dbReference>
<keyword evidence="2" id="KW-0677">Repeat</keyword>
<sequence>MECRTAAHEAGAIATWFDDELIVRQLLDNDFAFYSPPGPNPIPAEELATTQIMQSTLRSPPTVQEIQAQWMNQQPESVSDSGSVLVSPSRVSLRERGINRIDSNKYTVKLKWCENGMADDGYKWRKYGQKSIKNSPYPRSYYKCTNPRCSAKKQVERSRDEEDIIIITYEGLHLHFAYPFFPAIPDGGGDNPPTPKRPRTTSPGTESGERFREEPRPGTESASSVLTYGNGGDSDGLFFMNAAPQGLLEDLVPFVVRNPAPLLSSSYAGDGVSNNNSLCSNSSSSCSSHRSSSVTSSPSCFSWSPESLSFL</sequence>
<dbReference type="SUPFAM" id="SSF118290">
    <property type="entry name" value="WRKY DNA-binding domain"/>
    <property type="match status" value="1"/>
</dbReference>
<keyword evidence="3" id="KW-0805">Transcription regulation</keyword>
<accession>A0AAV0PPR5</accession>
<dbReference type="FunFam" id="2.20.25.80:FF:000006">
    <property type="entry name" value="WRKY transcription factor"/>
    <property type="match status" value="1"/>
</dbReference>
<dbReference type="InterPro" id="IPR036576">
    <property type="entry name" value="WRKY_dom_sf"/>
</dbReference>
<gene>
    <name evidence="9" type="ORF">LITE_LOCUS39362</name>
</gene>
<evidence type="ECO:0000313" key="9">
    <source>
        <dbReference type="EMBL" id="CAI0472730.1"/>
    </source>
</evidence>
<evidence type="ECO:0000256" key="3">
    <source>
        <dbReference type="ARBA" id="ARBA00023015"/>
    </source>
</evidence>
<dbReference type="InterPro" id="IPR044810">
    <property type="entry name" value="WRKY_plant"/>
</dbReference>
<dbReference type="Proteomes" id="UP001154282">
    <property type="component" value="Unassembled WGS sequence"/>
</dbReference>
<dbReference type="GO" id="GO:0003700">
    <property type="term" value="F:DNA-binding transcription factor activity"/>
    <property type="evidence" value="ECO:0007669"/>
    <property type="project" value="InterPro"/>
</dbReference>
<dbReference type="InterPro" id="IPR003657">
    <property type="entry name" value="WRKY_dom"/>
</dbReference>
<organism evidence="9 10">
    <name type="scientific">Linum tenue</name>
    <dbReference type="NCBI Taxonomy" id="586396"/>
    <lineage>
        <taxon>Eukaryota</taxon>
        <taxon>Viridiplantae</taxon>
        <taxon>Streptophyta</taxon>
        <taxon>Embryophyta</taxon>
        <taxon>Tracheophyta</taxon>
        <taxon>Spermatophyta</taxon>
        <taxon>Magnoliopsida</taxon>
        <taxon>eudicotyledons</taxon>
        <taxon>Gunneridae</taxon>
        <taxon>Pentapetalae</taxon>
        <taxon>rosids</taxon>
        <taxon>fabids</taxon>
        <taxon>Malpighiales</taxon>
        <taxon>Linaceae</taxon>
        <taxon>Linum</taxon>
    </lineage>
</organism>
<dbReference type="Pfam" id="PF03106">
    <property type="entry name" value="WRKY"/>
    <property type="match status" value="1"/>
</dbReference>
<keyword evidence="4" id="KW-0238">DNA-binding</keyword>
<dbReference type="PANTHER" id="PTHR31221:SF42">
    <property type="entry name" value="WRKY TRANSCRIPTION FACTOR 49-RELATED"/>
    <property type="match status" value="1"/>
</dbReference>
<feature type="compositionally biased region" description="Basic and acidic residues" evidence="7">
    <location>
        <begin position="207"/>
        <end position="217"/>
    </location>
</feature>
<evidence type="ECO:0000256" key="5">
    <source>
        <dbReference type="ARBA" id="ARBA00023163"/>
    </source>
</evidence>
<evidence type="ECO:0000256" key="6">
    <source>
        <dbReference type="ARBA" id="ARBA00023242"/>
    </source>
</evidence>
<dbReference type="SMART" id="SM00774">
    <property type="entry name" value="WRKY"/>
    <property type="match status" value="1"/>
</dbReference>
<evidence type="ECO:0000256" key="4">
    <source>
        <dbReference type="ARBA" id="ARBA00023125"/>
    </source>
</evidence>
<protein>
    <recommendedName>
        <fullName evidence="8">WRKY domain-containing protein</fullName>
    </recommendedName>
</protein>
<dbReference type="Gene3D" id="2.20.25.80">
    <property type="entry name" value="WRKY domain"/>
    <property type="match status" value="1"/>
</dbReference>
<proteinExistence type="predicted"/>
<dbReference type="GO" id="GO:0043565">
    <property type="term" value="F:sequence-specific DNA binding"/>
    <property type="evidence" value="ECO:0007669"/>
    <property type="project" value="InterPro"/>
</dbReference>
<comment type="subcellular location">
    <subcellularLocation>
        <location evidence="1">Nucleus</location>
    </subcellularLocation>
</comment>